<evidence type="ECO:0000313" key="3">
    <source>
        <dbReference type="EMBL" id="RYU92122.1"/>
    </source>
</evidence>
<dbReference type="Pfam" id="PF04773">
    <property type="entry name" value="FecR"/>
    <property type="match status" value="1"/>
</dbReference>
<dbReference type="Pfam" id="PF16344">
    <property type="entry name" value="FecR_C"/>
    <property type="match status" value="1"/>
</dbReference>
<gene>
    <name evidence="3" type="ORF">EWM62_01380</name>
</gene>
<dbReference type="InterPro" id="IPR012373">
    <property type="entry name" value="Ferrdict_sens_TM"/>
</dbReference>
<dbReference type="FunFam" id="2.60.120.1440:FF:000001">
    <property type="entry name" value="Putative anti-sigma factor"/>
    <property type="match status" value="1"/>
</dbReference>
<reference evidence="3 4" key="1">
    <citation type="submission" date="2019-02" db="EMBL/GenBank/DDBJ databases">
        <title>Bacterial novel species Mucilaginibacter sp. 17JY9-4 isolated from soil.</title>
        <authorList>
            <person name="Jung H.-Y."/>
        </authorList>
    </citation>
    <scope>NUCLEOTIDE SEQUENCE [LARGE SCALE GENOMIC DNA]</scope>
    <source>
        <strain evidence="3 4">17JY9-4</strain>
    </source>
</reference>
<name>A0A4Q5LRJ6_9SPHI</name>
<dbReference type="InterPro" id="IPR006860">
    <property type="entry name" value="FecR"/>
</dbReference>
<dbReference type="Gene3D" id="2.60.120.1440">
    <property type="match status" value="1"/>
</dbReference>
<evidence type="ECO:0000313" key="4">
    <source>
        <dbReference type="Proteomes" id="UP000293331"/>
    </source>
</evidence>
<dbReference type="RefSeq" id="WP_129874852.1">
    <property type="nucleotide sequence ID" value="NZ_SEWG01000001.1"/>
</dbReference>
<dbReference type="PANTHER" id="PTHR30273">
    <property type="entry name" value="PERIPLASMIC SIGNAL SENSOR AND SIGMA FACTOR ACTIVATOR FECR-RELATED"/>
    <property type="match status" value="1"/>
</dbReference>
<evidence type="ECO:0000259" key="2">
    <source>
        <dbReference type="Pfam" id="PF16344"/>
    </source>
</evidence>
<dbReference type="InterPro" id="IPR032508">
    <property type="entry name" value="FecR_C"/>
</dbReference>
<proteinExistence type="predicted"/>
<organism evidence="3 4">
    <name type="scientific">Mucilaginibacter terrigena</name>
    <dbReference type="NCBI Taxonomy" id="2492395"/>
    <lineage>
        <taxon>Bacteria</taxon>
        <taxon>Pseudomonadati</taxon>
        <taxon>Bacteroidota</taxon>
        <taxon>Sphingobacteriia</taxon>
        <taxon>Sphingobacteriales</taxon>
        <taxon>Sphingobacteriaceae</taxon>
        <taxon>Mucilaginibacter</taxon>
    </lineage>
</organism>
<protein>
    <submittedName>
        <fullName evidence="3">FecR family protein</fullName>
    </submittedName>
</protein>
<dbReference type="AlphaFoldDB" id="A0A4Q5LRJ6"/>
<keyword evidence="4" id="KW-1185">Reference proteome</keyword>
<dbReference type="OrthoDB" id="1099963at2"/>
<dbReference type="Proteomes" id="UP000293331">
    <property type="component" value="Unassembled WGS sequence"/>
</dbReference>
<dbReference type="Gene3D" id="3.55.50.30">
    <property type="match status" value="1"/>
</dbReference>
<dbReference type="GO" id="GO:0016989">
    <property type="term" value="F:sigma factor antagonist activity"/>
    <property type="evidence" value="ECO:0007669"/>
    <property type="project" value="TreeGrafter"/>
</dbReference>
<feature type="domain" description="FecR protein" evidence="1">
    <location>
        <begin position="177"/>
        <end position="271"/>
    </location>
</feature>
<feature type="domain" description="Protein FecR C-terminal" evidence="2">
    <location>
        <begin position="315"/>
        <end position="381"/>
    </location>
</feature>
<sequence length="383" mass="42442">MPEDKLSALLKKYADGTCTDEERKLVERLYEENNDPKQEQKITHNQQDNMYNNIIQKLQEQGEPAEEVYIRQLNIGRWVAAASILLFVAVGGSIWLKYNKKEPGAAPKIAAIAYKNDIAPGRNKATLTLADGSVIVLNDVKKGELARQGAANIIKLDDGRLAYNAAHDNDTAPMLNTISTPLGGQYQIILPDGTHVWLNAGSSLQFPVAFTGDQRNVTLKGEAYFEVAKNKRKPFIVAANNVNVQVLGTHFNVMAYGNEPSVKTTLLEGSVMVTTPRSSGLLHPNQMADVAAGGDIVQVREADIDKEMAWKNNLFWFNSADIHYIMKQVARWYDVDIKYEGTVSKEFSGTLPRNLSAIKLLKMLEQTGGVHFKIDGRIITVMP</sequence>
<comment type="caution">
    <text evidence="3">The sequence shown here is derived from an EMBL/GenBank/DDBJ whole genome shotgun (WGS) entry which is preliminary data.</text>
</comment>
<dbReference type="PIRSF" id="PIRSF018266">
    <property type="entry name" value="FecR"/>
    <property type="match status" value="1"/>
</dbReference>
<evidence type="ECO:0000259" key="1">
    <source>
        <dbReference type="Pfam" id="PF04773"/>
    </source>
</evidence>
<dbReference type="EMBL" id="SEWG01000001">
    <property type="protein sequence ID" value="RYU92122.1"/>
    <property type="molecule type" value="Genomic_DNA"/>
</dbReference>
<dbReference type="PANTHER" id="PTHR30273:SF2">
    <property type="entry name" value="PROTEIN FECR"/>
    <property type="match status" value="1"/>
</dbReference>
<accession>A0A4Q5LRJ6</accession>